<dbReference type="EMBL" id="RSCL01000001">
    <property type="protein sequence ID" value="RUT10040.1"/>
    <property type="molecule type" value="Genomic_DNA"/>
</dbReference>
<reference evidence="3" key="1">
    <citation type="submission" date="2018-12" db="EMBL/GenBank/DDBJ databases">
        <authorList>
            <person name="Will S."/>
            <person name="Neumann-Schaal M."/>
            <person name="Henke P."/>
        </authorList>
    </citation>
    <scope>NUCLEOTIDE SEQUENCE</scope>
    <source>
        <strain evidence="3">PCC 7102</strain>
    </source>
</reference>
<dbReference type="InterPro" id="IPR028932">
    <property type="entry name" value="TerB-C"/>
</dbReference>
<dbReference type="Proteomes" id="UP000271624">
    <property type="component" value="Unassembled WGS sequence"/>
</dbReference>
<dbReference type="AlphaFoldDB" id="A0A3S1J979"/>
<proteinExistence type="predicted"/>
<sequence>MATYIAAFCVDKRRRNYEMLILESYRKRIRELEGVEANFIAEINQLENHRNILYNETNQLQSQISERRNQREILNRELGSFVGQKAALETTYNRLQHEIENIERSKIELHNSFAAEKRKQDLNVSVCRAEITQLQIHIAELKKQKEEFENNLTLLERLKPQLEEKLHELRVQIQELEVKENHKNSIISEKSNERKTLDSKIKSLQTKLTTKQEELKTLQDQVSLLQDERNLLQTQVWELLQSAEKLNPEYSIEENHNIYDNGVEAEAEFPFSDLLGIIEPVSTQNIQSQNQIVELSGEWDNFRRQLNQSEFLVLKAILEQENPNASIKKIAEENITMPSLLIDAVNELASNTIGELIIETTSEYPKIYTEHIENVCIIIKAYETAATETHFA</sequence>
<accession>A0A3S1J979</accession>
<feature type="coiled-coil region" evidence="1">
    <location>
        <begin position="29"/>
        <end position="235"/>
    </location>
</feature>
<gene>
    <name evidence="3" type="ORF">DSM106972_005350</name>
</gene>
<keyword evidence="4" id="KW-1185">Reference proteome</keyword>
<organism evidence="3 4">
    <name type="scientific">Dulcicalothrix desertica PCC 7102</name>
    <dbReference type="NCBI Taxonomy" id="232991"/>
    <lineage>
        <taxon>Bacteria</taxon>
        <taxon>Bacillati</taxon>
        <taxon>Cyanobacteriota</taxon>
        <taxon>Cyanophyceae</taxon>
        <taxon>Nostocales</taxon>
        <taxon>Calotrichaceae</taxon>
        <taxon>Dulcicalothrix</taxon>
    </lineage>
</organism>
<evidence type="ECO:0000259" key="2">
    <source>
        <dbReference type="Pfam" id="PF15615"/>
    </source>
</evidence>
<name>A0A3S1J979_9CYAN</name>
<evidence type="ECO:0000313" key="3">
    <source>
        <dbReference type="EMBL" id="RUT10040.1"/>
    </source>
</evidence>
<evidence type="ECO:0000313" key="4">
    <source>
        <dbReference type="Proteomes" id="UP000271624"/>
    </source>
</evidence>
<feature type="domain" description="TerB-C" evidence="2">
    <location>
        <begin position="206"/>
        <end position="375"/>
    </location>
</feature>
<reference evidence="3" key="2">
    <citation type="journal article" date="2019" name="Genome Biol. Evol.">
        <title>Day and night: Metabolic profiles and evolutionary relationships of six axenic non-marine cyanobacteria.</title>
        <authorList>
            <person name="Will S.E."/>
            <person name="Henke P."/>
            <person name="Boedeker C."/>
            <person name="Huang S."/>
            <person name="Brinkmann H."/>
            <person name="Rohde M."/>
            <person name="Jarek M."/>
            <person name="Friedl T."/>
            <person name="Seufert S."/>
            <person name="Schumacher M."/>
            <person name="Overmann J."/>
            <person name="Neumann-Schaal M."/>
            <person name="Petersen J."/>
        </authorList>
    </citation>
    <scope>NUCLEOTIDE SEQUENCE [LARGE SCALE GENOMIC DNA]</scope>
    <source>
        <strain evidence="3">PCC 7102</strain>
    </source>
</reference>
<comment type="caution">
    <text evidence="3">The sequence shown here is derived from an EMBL/GenBank/DDBJ whole genome shotgun (WGS) entry which is preliminary data.</text>
</comment>
<keyword evidence="1" id="KW-0175">Coiled coil</keyword>
<dbReference type="Pfam" id="PF15615">
    <property type="entry name" value="TerB_C"/>
    <property type="match status" value="1"/>
</dbReference>
<dbReference type="Gene3D" id="1.20.5.1000">
    <property type="entry name" value="arf6 gtpase in complex with a specific effector, jip4"/>
    <property type="match status" value="1"/>
</dbReference>
<protein>
    <recommendedName>
        <fullName evidence="2">TerB-C domain-containing protein</fullName>
    </recommendedName>
</protein>
<evidence type="ECO:0000256" key="1">
    <source>
        <dbReference type="SAM" id="Coils"/>
    </source>
</evidence>